<dbReference type="AlphaFoldDB" id="A0A2S7E840"/>
<evidence type="ECO:0000313" key="1">
    <source>
        <dbReference type="EMBL" id="PPU86309.1"/>
    </source>
</evidence>
<evidence type="ECO:0000313" key="2">
    <source>
        <dbReference type="Proteomes" id="UP000239939"/>
    </source>
</evidence>
<protein>
    <submittedName>
        <fullName evidence="1">Uncharacterized protein</fullName>
    </submittedName>
</protein>
<comment type="caution">
    <text evidence="1">The sequence shown here is derived from an EMBL/GenBank/DDBJ whole genome shotgun (WGS) entry which is preliminary data.</text>
</comment>
<keyword evidence="2" id="KW-1185">Reference proteome</keyword>
<dbReference type="Proteomes" id="UP000239939">
    <property type="component" value="Unassembled WGS sequence"/>
</dbReference>
<gene>
    <name evidence="1" type="ORF">XpopCFBP1817_19600</name>
</gene>
<dbReference type="OrthoDB" id="8778913at2"/>
<organism evidence="1 2">
    <name type="scientific">Xanthomonas populi</name>
    <dbReference type="NCBI Taxonomy" id="53414"/>
    <lineage>
        <taxon>Bacteria</taxon>
        <taxon>Pseudomonadati</taxon>
        <taxon>Pseudomonadota</taxon>
        <taxon>Gammaproteobacteria</taxon>
        <taxon>Lysobacterales</taxon>
        <taxon>Lysobacteraceae</taxon>
        <taxon>Xanthomonas</taxon>
    </lineage>
</organism>
<dbReference type="RefSeq" id="WP_128418401.1">
    <property type="nucleotide sequence ID" value="NZ_MDEJ01000218.1"/>
</dbReference>
<accession>A0A2S7E840</accession>
<reference evidence="2" key="1">
    <citation type="submission" date="2016-08" db="EMBL/GenBank/DDBJ databases">
        <authorList>
            <person name="Merda D."/>
            <person name="Briand M."/>
            <person name="Taghouti G."/>
            <person name="Carrere S."/>
            <person name="Gouzy J."/>
            <person name="Portier P."/>
            <person name="Jacques M.-A."/>
            <person name="Fischer-Le Saux M."/>
        </authorList>
    </citation>
    <scope>NUCLEOTIDE SEQUENCE [LARGE SCALE GENOMIC DNA]</scope>
    <source>
        <strain evidence="2">CFBP1817</strain>
    </source>
</reference>
<sequence length="301" mass="33775">MPITVDPVSTDKLSIADFIEHVEKYVDLSCAEGLAESAPQFCSVANDIDLIPVYFNNAIKRFLNDGPLAAYTPQSVFLGAGSGFFLRANIWTPLRLSQTFRSQEERVFSYRNTHDHNFLFMTVGYHGPGYETDIYQYDPSRVRGYIGELVDLEPLGRTMLPVGRVMAYHEKMDVHTQFPPEQLSVSLNLMVTKKREFDSDQYFFDPSEGRIIEMPQIALIHKLASIVALAGQLANRDTADVIEALIVGAPCRRIREAALTAASTLAALPDDEKFRLIERGTNDHDEVVRSRARTLMAKNAV</sequence>
<dbReference type="EMBL" id="MDEJ01000218">
    <property type="protein sequence ID" value="PPU86309.1"/>
    <property type="molecule type" value="Genomic_DNA"/>
</dbReference>
<name>A0A2S7E840_9XANT</name>
<proteinExistence type="predicted"/>